<evidence type="ECO:0000313" key="2">
    <source>
        <dbReference type="Proteomes" id="UP000182983"/>
    </source>
</evidence>
<reference evidence="2" key="1">
    <citation type="submission" date="2016-10" db="EMBL/GenBank/DDBJ databases">
        <authorList>
            <person name="Varghese N."/>
            <person name="Submissions S."/>
        </authorList>
    </citation>
    <scope>NUCLEOTIDE SEQUENCE [LARGE SCALE GENOMIC DNA]</scope>
    <source>
        <strain evidence="2">DSM 13234</strain>
    </source>
</reference>
<keyword evidence="2" id="KW-1185">Reference proteome</keyword>
<proteinExistence type="predicted"/>
<protein>
    <submittedName>
        <fullName evidence="1">Acyl carrier protein</fullName>
    </submittedName>
</protein>
<dbReference type="SUPFAM" id="SSF47336">
    <property type="entry name" value="ACP-like"/>
    <property type="match status" value="1"/>
</dbReference>
<organism evidence="1 2">
    <name type="scientific">Magnetospirillum fulvum</name>
    <name type="common">Rhodospirillum fulvum</name>
    <dbReference type="NCBI Taxonomy" id="1082"/>
    <lineage>
        <taxon>Bacteria</taxon>
        <taxon>Pseudomonadati</taxon>
        <taxon>Pseudomonadota</taxon>
        <taxon>Alphaproteobacteria</taxon>
        <taxon>Rhodospirillales</taxon>
        <taxon>Rhodospirillaceae</taxon>
        <taxon>Magnetospirillum</taxon>
    </lineage>
</organism>
<dbReference type="OrthoDB" id="7508733at2"/>
<name>A0A1H6IZ58_MAGFU</name>
<dbReference type="Gene3D" id="1.10.1200.10">
    <property type="entry name" value="ACP-like"/>
    <property type="match status" value="1"/>
</dbReference>
<dbReference type="AlphaFoldDB" id="A0A1H6IZ58"/>
<accession>A0A1H6IZ58</accession>
<evidence type="ECO:0000313" key="1">
    <source>
        <dbReference type="EMBL" id="SEH54773.1"/>
    </source>
</evidence>
<dbReference type="InterPro" id="IPR036736">
    <property type="entry name" value="ACP-like_sf"/>
</dbReference>
<dbReference type="RefSeq" id="WP_074769830.1">
    <property type="nucleotide sequence ID" value="NZ_FNWO01000013.1"/>
</dbReference>
<sequence>MSTDRDAIATFLESELALAPGSYRDDDLLFSTGRLDSFGLVTLLAFVEERLGRRLRTAETTLGNFDSIERLSAFIAANR</sequence>
<dbReference type="EMBL" id="FNWO01000013">
    <property type="protein sequence ID" value="SEH54773.1"/>
    <property type="molecule type" value="Genomic_DNA"/>
</dbReference>
<gene>
    <name evidence="1" type="ORF">SAMN04244559_02911</name>
</gene>
<dbReference type="Proteomes" id="UP000182983">
    <property type="component" value="Unassembled WGS sequence"/>
</dbReference>